<evidence type="ECO:0000256" key="1">
    <source>
        <dbReference type="SAM" id="MobiDB-lite"/>
    </source>
</evidence>
<reference evidence="2" key="1">
    <citation type="submission" date="2020-02" db="EMBL/GenBank/DDBJ databases">
        <authorList>
            <person name="Meier V. D."/>
        </authorList>
    </citation>
    <scope>NUCLEOTIDE SEQUENCE</scope>
    <source>
        <strain evidence="2">AVDCRST_MAG05</strain>
    </source>
</reference>
<accession>A0A6J4RRU2</accession>
<feature type="non-terminal residue" evidence="2">
    <location>
        <position position="1"/>
    </location>
</feature>
<feature type="compositionally biased region" description="Gly residues" evidence="1">
    <location>
        <begin position="1"/>
        <end position="11"/>
    </location>
</feature>
<sequence>GGPAHTGGARQGRGRVPRGPQELRAFREKDPEPLAGEEPAEESPDRRAREAGRGARAQAGERFL</sequence>
<protein>
    <submittedName>
        <fullName evidence="2">Uncharacterized protein</fullName>
    </submittedName>
</protein>
<feature type="region of interest" description="Disordered" evidence="1">
    <location>
        <begin position="1"/>
        <end position="64"/>
    </location>
</feature>
<feature type="compositionally biased region" description="Low complexity" evidence="1">
    <location>
        <begin position="54"/>
        <end position="64"/>
    </location>
</feature>
<gene>
    <name evidence="2" type="ORF">AVDCRST_MAG05-1258</name>
</gene>
<dbReference type="EMBL" id="CADCVM010000141">
    <property type="protein sequence ID" value="CAA9480624.1"/>
    <property type="molecule type" value="Genomic_DNA"/>
</dbReference>
<feature type="non-terminal residue" evidence="2">
    <location>
        <position position="64"/>
    </location>
</feature>
<organism evidence="2">
    <name type="scientific">uncultured Rubrobacteraceae bacterium</name>
    <dbReference type="NCBI Taxonomy" id="349277"/>
    <lineage>
        <taxon>Bacteria</taxon>
        <taxon>Bacillati</taxon>
        <taxon>Actinomycetota</taxon>
        <taxon>Rubrobacteria</taxon>
        <taxon>Rubrobacterales</taxon>
        <taxon>Rubrobacteraceae</taxon>
        <taxon>environmental samples</taxon>
    </lineage>
</organism>
<evidence type="ECO:0000313" key="2">
    <source>
        <dbReference type="EMBL" id="CAA9480624.1"/>
    </source>
</evidence>
<proteinExistence type="predicted"/>
<dbReference type="AlphaFoldDB" id="A0A6J4RRU2"/>
<feature type="compositionally biased region" description="Basic and acidic residues" evidence="1">
    <location>
        <begin position="43"/>
        <end position="53"/>
    </location>
</feature>
<name>A0A6J4RRU2_9ACTN</name>